<dbReference type="EnsemblBacteria" id="ABK77893">
    <property type="protein sequence ID" value="ABK77893"/>
    <property type="gene ID" value="CENSYa_1270"/>
</dbReference>
<proteinExistence type="inferred from homology"/>
<dbReference type="InterPro" id="IPR012336">
    <property type="entry name" value="Thioredoxin-like_fold"/>
</dbReference>
<comment type="similarity">
    <text evidence="2">Belongs to the glutaredoxin family.</text>
</comment>
<organism evidence="8 9">
    <name type="scientific">Cenarchaeum symbiosum (strain A)</name>
    <dbReference type="NCBI Taxonomy" id="414004"/>
    <lineage>
        <taxon>Archaea</taxon>
        <taxon>Nitrososphaerota</taxon>
        <taxon>Candidatus Cenarchaeales</taxon>
        <taxon>Candidatus Cenarchaeaceae</taxon>
        <taxon>Candidatus Cenarchaeum</taxon>
    </lineage>
</organism>
<dbReference type="HOGENOM" id="CLU_1514551_0_0_2"/>
<name>A0RX26_CENSY</name>
<sequence length="177" mass="19015">MKGAPYLGIPVAVGLLAAFAMASGGTEAPASGPLTASMMAGDAPVLGDPGAGITIVEWGDYQCTFCFRFHGTSLQALKAEYIDTGDVKLVFRDFPLNGPDSVLAAEASYCAKEQGRYWEYHDTVYKTGRARGRDGSRAIRLRALQSRRGLTRASLRAAWTTEGTGRWSSMRNRTGGR</sequence>
<dbReference type="PANTHER" id="PTHR13887:SF14">
    <property type="entry name" value="DISULFIDE BOND FORMATION PROTEIN D"/>
    <property type="match status" value="1"/>
</dbReference>
<reference evidence="8 9" key="1">
    <citation type="journal article" date="2006" name="Proc. Natl. Acad. Sci. U.S.A.">
        <title>Genomic analysis of the uncultivated marine crenarchaeote Cenarchaeum symbiosum.</title>
        <authorList>
            <person name="Hallam S.J."/>
            <person name="Konstantinidis K.T."/>
            <person name="Putnam N."/>
            <person name="Schleper C."/>
            <person name="Watanabe Y."/>
            <person name="Sugahara J."/>
            <person name="Preston C."/>
            <person name="de la Torre J."/>
            <person name="Richardson P.M."/>
            <person name="DeLong E.F."/>
        </authorList>
    </citation>
    <scope>NUCLEOTIDE SEQUENCE [LARGE SCALE GENOMIC DNA]</scope>
    <source>
        <strain evidence="9">A</strain>
    </source>
</reference>
<dbReference type="Proteomes" id="UP000000758">
    <property type="component" value="Chromosome"/>
</dbReference>
<dbReference type="PANTHER" id="PTHR13887">
    <property type="entry name" value="GLUTATHIONE S-TRANSFERASE KAPPA"/>
    <property type="match status" value="1"/>
</dbReference>
<accession>A0RX26</accession>
<dbReference type="InterPro" id="IPR036249">
    <property type="entry name" value="Thioredoxin-like_sf"/>
</dbReference>
<evidence type="ECO:0000256" key="2">
    <source>
        <dbReference type="ARBA" id="ARBA00007787"/>
    </source>
</evidence>
<dbReference type="KEGG" id="csy:CENSYa_1270"/>
<evidence type="ECO:0000256" key="4">
    <source>
        <dbReference type="ARBA" id="ARBA00023002"/>
    </source>
</evidence>
<evidence type="ECO:0000313" key="8">
    <source>
        <dbReference type="EMBL" id="ABK77893.1"/>
    </source>
</evidence>
<evidence type="ECO:0000256" key="6">
    <source>
        <dbReference type="ARBA" id="ARBA00023284"/>
    </source>
</evidence>
<dbReference type="Gene3D" id="3.40.30.10">
    <property type="entry name" value="Glutaredoxin"/>
    <property type="match status" value="1"/>
</dbReference>
<dbReference type="PROSITE" id="PS51352">
    <property type="entry name" value="THIOREDOXIN_2"/>
    <property type="match status" value="1"/>
</dbReference>
<dbReference type="GO" id="GO:0016491">
    <property type="term" value="F:oxidoreductase activity"/>
    <property type="evidence" value="ECO:0007669"/>
    <property type="project" value="UniProtKB-KW"/>
</dbReference>
<evidence type="ECO:0000256" key="5">
    <source>
        <dbReference type="ARBA" id="ARBA00023157"/>
    </source>
</evidence>
<dbReference type="GO" id="GO:0016853">
    <property type="term" value="F:isomerase activity"/>
    <property type="evidence" value="ECO:0007669"/>
    <property type="project" value="UniProtKB-KW"/>
</dbReference>
<keyword evidence="3" id="KW-0732">Signal</keyword>
<dbReference type="STRING" id="414004.CENSYa_1270"/>
<dbReference type="InterPro" id="IPR013766">
    <property type="entry name" value="Thioredoxin_domain"/>
</dbReference>
<keyword evidence="5" id="KW-1015">Disulfide bond</keyword>
<feature type="domain" description="Thioredoxin" evidence="7">
    <location>
        <begin position="22"/>
        <end position="160"/>
    </location>
</feature>
<dbReference type="EMBL" id="DP000238">
    <property type="protein sequence ID" value="ABK77893.1"/>
    <property type="molecule type" value="Genomic_DNA"/>
</dbReference>
<evidence type="ECO:0000256" key="1">
    <source>
        <dbReference type="ARBA" id="ARBA00005791"/>
    </source>
</evidence>
<gene>
    <name evidence="8" type="ordered locus">CENSYa_1270</name>
</gene>
<protein>
    <submittedName>
        <fullName evidence="8">Protein-disulfide isomerase</fullName>
    </submittedName>
</protein>
<dbReference type="Pfam" id="PF13462">
    <property type="entry name" value="Thioredoxin_4"/>
    <property type="match status" value="1"/>
</dbReference>
<keyword evidence="6" id="KW-0676">Redox-active center</keyword>
<keyword evidence="9" id="KW-1185">Reference proteome</keyword>
<dbReference type="SUPFAM" id="SSF52833">
    <property type="entry name" value="Thioredoxin-like"/>
    <property type="match status" value="1"/>
</dbReference>
<comment type="similarity">
    <text evidence="1">Belongs to the thioredoxin family. DsbA subfamily.</text>
</comment>
<keyword evidence="4" id="KW-0560">Oxidoreductase</keyword>
<dbReference type="AlphaFoldDB" id="A0RX26"/>
<evidence type="ECO:0000313" key="9">
    <source>
        <dbReference type="Proteomes" id="UP000000758"/>
    </source>
</evidence>
<keyword evidence="8" id="KW-0413">Isomerase</keyword>
<evidence type="ECO:0000259" key="7">
    <source>
        <dbReference type="PROSITE" id="PS51352"/>
    </source>
</evidence>
<evidence type="ECO:0000256" key="3">
    <source>
        <dbReference type="ARBA" id="ARBA00022729"/>
    </source>
</evidence>